<evidence type="ECO:0000313" key="3">
    <source>
        <dbReference type="Proteomes" id="UP000580654"/>
    </source>
</evidence>
<feature type="non-terminal residue" evidence="2">
    <location>
        <position position="28"/>
    </location>
</feature>
<evidence type="ECO:0000313" key="2">
    <source>
        <dbReference type="EMBL" id="MBB5696580.1"/>
    </source>
</evidence>
<protein>
    <submittedName>
        <fullName evidence="2">Uncharacterized protein</fullName>
    </submittedName>
</protein>
<organism evidence="2 3">
    <name type="scientific">Muricoccus pecuniae</name>
    <dbReference type="NCBI Taxonomy" id="693023"/>
    <lineage>
        <taxon>Bacteria</taxon>
        <taxon>Pseudomonadati</taxon>
        <taxon>Pseudomonadota</taxon>
        <taxon>Alphaproteobacteria</taxon>
        <taxon>Acetobacterales</taxon>
        <taxon>Roseomonadaceae</taxon>
        <taxon>Muricoccus</taxon>
    </lineage>
</organism>
<dbReference type="EMBL" id="JACIJD010000058">
    <property type="protein sequence ID" value="MBB5696580.1"/>
    <property type="molecule type" value="Genomic_DNA"/>
</dbReference>
<dbReference type="Proteomes" id="UP000580654">
    <property type="component" value="Unassembled WGS sequence"/>
</dbReference>
<keyword evidence="3" id="KW-1185">Reference proteome</keyword>
<gene>
    <name evidence="2" type="ORF">FHS87_004651</name>
</gene>
<accession>A0A840Y9H5</accession>
<sequence length="28" mass="3159">MLDHAMDILENNGAVDLDTQEAEWRQSG</sequence>
<feature type="region of interest" description="Disordered" evidence="1">
    <location>
        <begin position="1"/>
        <end position="28"/>
    </location>
</feature>
<dbReference type="AlphaFoldDB" id="A0A840Y9H5"/>
<evidence type="ECO:0000256" key="1">
    <source>
        <dbReference type="SAM" id="MobiDB-lite"/>
    </source>
</evidence>
<proteinExistence type="predicted"/>
<comment type="caution">
    <text evidence="2">The sequence shown here is derived from an EMBL/GenBank/DDBJ whole genome shotgun (WGS) entry which is preliminary data.</text>
</comment>
<name>A0A840Y9H5_9PROT</name>
<reference evidence="2 3" key="1">
    <citation type="submission" date="2020-08" db="EMBL/GenBank/DDBJ databases">
        <title>Genomic Encyclopedia of Type Strains, Phase IV (KMG-IV): sequencing the most valuable type-strain genomes for metagenomic binning, comparative biology and taxonomic classification.</title>
        <authorList>
            <person name="Goeker M."/>
        </authorList>
    </citation>
    <scope>NUCLEOTIDE SEQUENCE [LARGE SCALE GENOMIC DNA]</scope>
    <source>
        <strain evidence="2 3">DSM 25622</strain>
    </source>
</reference>